<evidence type="ECO:0000313" key="2">
    <source>
        <dbReference type="Proteomes" id="UP001055439"/>
    </source>
</evidence>
<protein>
    <submittedName>
        <fullName evidence="1">Uncharacterized protein</fullName>
    </submittedName>
</protein>
<keyword evidence="2" id="KW-1185">Reference proteome</keyword>
<proteinExistence type="predicted"/>
<name>A0A9E7JYC8_9LILI</name>
<reference evidence="1" key="1">
    <citation type="submission" date="2022-05" db="EMBL/GenBank/DDBJ databases">
        <title>The Musa troglodytarum L. genome provides insights into the mechanism of non-climacteric behaviour and enrichment of carotenoids.</title>
        <authorList>
            <person name="Wang J."/>
        </authorList>
    </citation>
    <scope>NUCLEOTIDE SEQUENCE</scope>
    <source>
        <tissue evidence="1">Leaf</tissue>
    </source>
</reference>
<dbReference type="AlphaFoldDB" id="A0A9E7JYC8"/>
<accession>A0A9E7JYC8</accession>
<organism evidence="1 2">
    <name type="scientific">Musa troglodytarum</name>
    <name type="common">fe'i banana</name>
    <dbReference type="NCBI Taxonomy" id="320322"/>
    <lineage>
        <taxon>Eukaryota</taxon>
        <taxon>Viridiplantae</taxon>
        <taxon>Streptophyta</taxon>
        <taxon>Embryophyta</taxon>
        <taxon>Tracheophyta</taxon>
        <taxon>Spermatophyta</taxon>
        <taxon>Magnoliopsida</taxon>
        <taxon>Liliopsida</taxon>
        <taxon>Zingiberales</taxon>
        <taxon>Musaceae</taxon>
        <taxon>Musa</taxon>
    </lineage>
</organism>
<evidence type="ECO:0000313" key="1">
    <source>
        <dbReference type="EMBL" id="URD99257.1"/>
    </source>
</evidence>
<sequence length="69" mass="7521">MGCGSLESSNHIAKYDRNGNSFELFLKGPTGLGRKSCSQLRCHRIDELFSVQGTDIASPVSWIVLFTGS</sequence>
<gene>
    <name evidence="1" type="ORF">MUK42_30158</name>
</gene>
<dbReference type="EMBL" id="CP097506">
    <property type="protein sequence ID" value="URD99257.1"/>
    <property type="molecule type" value="Genomic_DNA"/>
</dbReference>
<dbReference type="Proteomes" id="UP001055439">
    <property type="component" value="Chromosome 4"/>
</dbReference>